<keyword evidence="2 7" id="KW-0808">Transferase</keyword>
<dbReference type="GO" id="GO:0000428">
    <property type="term" value="C:DNA-directed RNA polymerase complex"/>
    <property type="evidence" value="ECO:0007669"/>
    <property type="project" value="UniProtKB-KW"/>
</dbReference>
<evidence type="ECO:0000256" key="4">
    <source>
        <dbReference type="ARBA" id="ARBA00022723"/>
    </source>
</evidence>
<accession>A0ABW0C535</accession>
<dbReference type="InterPro" id="IPR007066">
    <property type="entry name" value="RNA_pol_Rpb1_3"/>
</dbReference>
<evidence type="ECO:0000313" key="12">
    <source>
        <dbReference type="Proteomes" id="UP001596162"/>
    </source>
</evidence>
<dbReference type="Gene3D" id="1.10.40.90">
    <property type="match status" value="1"/>
</dbReference>
<feature type="binding site" evidence="7">
    <location>
        <position position="66"/>
    </location>
    <ligand>
        <name>Zn(2+)</name>
        <dbReference type="ChEBI" id="CHEBI:29105"/>
        <label>1</label>
    </ligand>
</feature>
<dbReference type="CDD" id="cd02655">
    <property type="entry name" value="RNAP_beta'_C"/>
    <property type="match status" value="1"/>
</dbReference>
<gene>
    <name evidence="7 11" type="primary">rpoC</name>
    <name evidence="11" type="ORF">ACFPH8_08395</name>
</gene>
<dbReference type="InterPro" id="IPR000722">
    <property type="entry name" value="RNA_pol_asu"/>
</dbReference>
<dbReference type="SUPFAM" id="SSF64484">
    <property type="entry name" value="beta and beta-prime subunits of DNA dependent RNA-polymerase"/>
    <property type="match status" value="1"/>
</dbReference>
<dbReference type="Proteomes" id="UP001596162">
    <property type="component" value="Unassembled WGS sequence"/>
</dbReference>
<evidence type="ECO:0000256" key="6">
    <source>
        <dbReference type="ARBA" id="ARBA00048552"/>
    </source>
</evidence>
<comment type="subunit">
    <text evidence="7">The RNAP catalytic core consists of 2 alpha, 1 beta, 1 beta' and 1 omega subunit. When a sigma factor is associated with the core the holoenzyme is formed, which can initiate transcription.</text>
</comment>
<dbReference type="InterPro" id="IPR007080">
    <property type="entry name" value="RNA_pol_Rpb1_1"/>
</dbReference>
<dbReference type="Gene3D" id="1.10.150.390">
    <property type="match status" value="1"/>
</dbReference>
<evidence type="ECO:0000256" key="9">
    <source>
        <dbReference type="SAM" id="MobiDB-lite"/>
    </source>
</evidence>
<feature type="binding site" evidence="7">
    <location>
        <position position="81"/>
    </location>
    <ligand>
        <name>Zn(2+)</name>
        <dbReference type="ChEBI" id="CHEBI:29105"/>
        <label>1</label>
    </ligand>
</feature>
<dbReference type="Gene3D" id="1.10.274.100">
    <property type="entry name" value="RNA polymerase Rpb1, domain 3"/>
    <property type="match status" value="2"/>
</dbReference>
<evidence type="ECO:0000256" key="3">
    <source>
        <dbReference type="ARBA" id="ARBA00022695"/>
    </source>
</evidence>
<proteinExistence type="inferred from homology"/>
<dbReference type="InterPro" id="IPR038120">
    <property type="entry name" value="Rpb1_funnel_sf"/>
</dbReference>
<keyword evidence="3 7" id="KW-0548">Nucleotidyltransferase</keyword>
<dbReference type="Pfam" id="PF04998">
    <property type="entry name" value="RNA_pol_Rpb1_5"/>
    <property type="match status" value="1"/>
</dbReference>
<feature type="binding site" evidence="7">
    <location>
        <position position="899"/>
    </location>
    <ligand>
        <name>Zn(2+)</name>
        <dbReference type="ChEBI" id="CHEBI:29105"/>
        <label>2</label>
    </ligand>
</feature>
<dbReference type="PANTHER" id="PTHR19376:SF54">
    <property type="entry name" value="DNA-DIRECTED RNA POLYMERASE SUBUNIT BETA"/>
    <property type="match status" value="1"/>
</dbReference>
<organism evidence="11 12">
    <name type="scientific">Bizionia hallyeonensis</name>
    <dbReference type="NCBI Taxonomy" id="1123757"/>
    <lineage>
        <taxon>Bacteria</taxon>
        <taxon>Pseudomonadati</taxon>
        <taxon>Bacteroidota</taxon>
        <taxon>Flavobacteriia</taxon>
        <taxon>Flavobacteriales</taxon>
        <taxon>Flavobacteriaceae</taxon>
        <taxon>Bizionia</taxon>
    </lineage>
</organism>
<feature type="binding site" evidence="7">
    <location>
        <position position="84"/>
    </location>
    <ligand>
        <name>Zn(2+)</name>
        <dbReference type="ChEBI" id="CHEBI:29105"/>
        <label>1</label>
    </ligand>
</feature>
<evidence type="ECO:0000259" key="10">
    <source>
        <dbReference type="SMART" id="SM00663"/>
    </source>
</evidence>
<dbReference type="EC" id="2.7.7.6" evidence="7"/>
<keyword evidence="7" id="KW-0460">Magnesium</keyword>
<evidence type="ECO:0000256" key="1">
    <source>
        <dbReference type="ARBA" id="ARBA00022478"/>
    </source>
</evidence>
<dbReference type="GO" id="GO:0003899">
    <property type="term" value="F:DNA-directed RNA polymerase activity"/>
    <property type="evidence" value="ECO:0007669"/>
    <property type="project" value="UniProtKB-EC"/>
</dbReference>
<dbReference type="InterPro" id="IPR006592">
    <property type="entry name" value="RNA_pol_N"/>
</dbReference>
<evidence type="ECO:0000256" key="8">
    <source>
        <dbReference type="RuleBase" id="RU004279"/>
    </source>
</evidence>
<keyword evidence="4 7" id="KW-0479">Metal-binding</keyword>
<feature type="binding site" evidence="7">
    <location>
        <position position="481"/>
    </location>
    <ligand>
        <name>Mg(2+)</name>
        <dbReference type="ChEBI" id="CHEBI:18420"/>
    </ligand>
</feature>
<dbReference type="Gene3D" id="2.40.40.20">
    <property type="match status" value="1"/>
</dbReference>
<dbReference type="CDD" id="cd01609">
    <property type="entry name" value="RNAP_beta'_N"/>
    <property type="match status" value="1"/>
</dbReference>
<dbReference type="HAMAP" id="MF_01322">
    <property type="entry name" value="RNApol_bact_RpoC"/>
    <property type="match status" value="1"/>
</dbReference>
<evidence type="ECO:0000313" key="11">
    <source>
        <dbReference type="EMBL" id="MFC5195342.1"/>
    </source>
</evidence>
<name>A0ABW0C535_9FLAO</name>
<dbReference type="Gene3D" id="2.40.50.100">
    <property type="match status" value="3"/>
</dbReference>
<feature type="binding site" evidence="7">
    <location>
        <position position="825"/>
    </location>
    <ligand>
        <name>Zn(2+)</name>
        <dbReference type="ChEBI" id="CHEBI:29105"/>
        <label>2</label>
    </ligand>
</feature>
<evidence type="ECO:0000256" key="7">
    <source>
        <dbReference type="HAMAP-Rule" id="MF_01322"/>
    </source>
</evidence>
<reference evidence="12" key="1">
    <citation type="journal article" date="2019" name="Int. J. Syst. Evol. Microbiol.">
        <title>The Global Catalogue of Microorganisms (GCM) 10K type strain sequencing project: providing services to taxonomists for standard genome sequencing and annotation.</title>
        <authorList>
            <consortium name="The Broad Institute Genomics Platform"/>
            <consortium name="The Broad Institute Genome Sequencing Center for Infectious Disease"/>
            <person name="Wu L."/>
            <person name="Ma J."/>
        </authorList>
    </citation>
    <scope>NUCLEOTIDE SEQUENCE [LARGE SCALE GENOMIC DNA]</scope>
    <source>
        <strain evidence="12">JCM 17978</strain>
    </source>
</reference>
<dbReference type="InterPro" id="IPR044893">
    <property type="entry name" value="RNA_pol_Rpb1_clamp_domain"/>
</dbReference>
<comment type="similarity">
    <text evidence="7 8">Belongs to the RNA polymerase beta' chain family.</text>
</comment>
<dbReference type="SMART" id="SM00663">
    <property type="entry name" value="RPOLA_N"/>
    <property type="match status" value="1"/>
</dbReference>
<dbReference type="PANTHER" id="PTHR19376">
    <property type="entry name" value="DNA-DIRECTED RNA POLYMERASE"/>
    <property type="match status" value="1"/>
</dbReference>
<comment type="cofactor">
    <cofactor evidence="7">
        <name>Zn(2+)</name>
        <dbReference type="ChEBI" id="CHEBI:29105"/>
    </cofactor>
    <text evidence="7">Binds 2 Zn(2+) ions per subunit.</text>
</comment>
<dbReference type="InterPro" id="IPR007083">
    <property type="entry name" value="RNA_pol_Rpb1_4"/>
</dbReference>
<dbReference type="RefSeq" id="WP_248395220.1">
    <property type="nucleotide sequence ID" value="NZ_JBHSLA010000003.1"/>
</dbReference>
<comment type="caution">
    <text evidence="11">The sequence shown here is derived from an EMBL/GenBank/DDBJ whole genome shotgun (WGS) entry which is preliminary data.</text>
</comment>
<dbReference type="InterPro" id="IPR007081">
    <property type="entry name" value="RNA_pol_Rpb1_5"/>
</dbReference>
<keyword evidence="12" id="KW-1185">Reference proteome</keyword>
<dbReference type="Pfam" id="PF04997">
    <property type="entry name" value="RNA_pol_Rpb1_1"/>
    <property type="match status" value="1"/>
</dbReference>
<dbReference type="Gene3D" id="1.10.132.30">
    <property type="match status" value="1"/>
</dbReference>
<dbReference type="NCBIfam" id="TIGR02386">
    <property type="entry name" value="rpoC_TIGR"/>
    <property type="match status" value="1"/>
</dbReference>
<dbReference type="Gene3D" id="4.10.860.120">
    <property type="entry name" value="RNA polymerase II, clamp domain"/>
    <property type="match status" value="1"/>
</dbReference>
<feature type="binding site" evidence="7">
    <location>
        <position position="479"/>
    </location>
    <ligand>
        <name>Mg(2+)</name>
        <dbReference type="ChEBI" id="CHEBI:18420"/>
    </ligand>
</feature>
<keyword evidence="1 7" id="KW-0240">DNA-directed RNA polymerase</keyword>
<dbReference type="Pfam" id="PF00623">
    <property type="entry name" value="RNA_pol_Rpb1_2"/>
    <property type="match status" value="1"/>
</dbReference>
<feature type="binding site" evidence="7">
    <location>
        <position position="477"/>
    </location>
    <ligand>
        <name>Mg(2+)</name>
        <dbReference type="ChEBI" id="CHEBI:18420"/>
    </ligand>
</feature>
<feature type="binding site" evidence="7">
    <location>
        <position position="906"/>
    </location>
    <ligand>
        <name>Zn(2+)</name>
        <dbReference type="ChEBI" id="CHEBI:29105"/>
        <label>2</label>
    </ligand>
</feature>
<sequence length="1433" mass="159557">MARKQDKNTVQRFNKISIGLASPESILAESRGEVLKPETINYRTHKPERDGLFCERIFGPVKDYECACGKYKRIRYKGIVCDRCGVEVTEKKVRRDRVGHINLVVPVAHIWYFRSLPNKIGYLLGLPSKKLDMIIYYERYVVIQPGIAKNAEGEPVQKMDFLTEEEYLNILETLPKENQYLDDTDPNKFLAKMGAECLIELLSRINLDELSFELRHKANTETSKQRKTEALKRLQVVEALRESNENRENRAEWMILKVIPIIPPELRPLVPLDGGRFATSDLNDLYRRVIIRNNRLKRLVEIKAPEVILRNEKRMLQESVDSLLDNTRKSSAVKTDSNRPLKSLSDSLKGKQGRFRQNLLGKRVDYSARSVIVVGPELKLFECGIPKDMAAELYKPFVIRKLIERGIVKTVKSAKKIIDKREPVVWDILENVLKGHPVLLNRAPTLHRLGIQAFQPKLIEGKAIQLHPLVTTAFNADFDGDQMAVHLPLGPEAILECQLLMLASHNILNPANGSPVAVPSQDMVLGLYYMTKERISTDEVKIKGEGLTFYSPEEVVIAYNEGRVDLNASIRVRTYAFNEAEELTLQVINTTVGRVLFNDKVPHAAGYINEVLTKKSLRNIIGDILKVTSVPETAAFLDEIKTLGYNFAFQGGLSFSLGDIIIPPEKQSMIDGANLKVDGIMANYNMGLITNNERYNQVIDIWTSTNAELTELSMKRIREDQQGFNSVYMMLDSGARGSKEQIRQLTGMRGLMAKPKKSTAGGGEIIENPILSNFKEGLSILEYFISTHGARKGLADTALKTADAGYLTRRLVDVSQDVIVNSVDCGTLRGVEVSPLKKNDEVVETLAERILGRISLNDVYNPLTDELLVGANEMIDEVIAKTIQNSPVDAVEVRSALTCEAKQGICAKCYGRNLATGKMVQSGEAVGVVAAQSIGEPGTQLTLRTFHVGGIAGNISEDNKLIVKFDGIAEIDELKTIKGEDSDGNPANMVISRTSELKLIDKKTGITLSTNNIPYGSTILIKNGDALKKGDVVCSWDPYNGVIISEFAGKVRYENIEQGVTYQVEIDEQTGFQEKVISESRNKKLIPTLHIEDAKGNTMRSYNLPVGAHLMIDDGDKIKVGKILVKIPRKSAKSGDITGGLPRVTELFEARNPSNPAVVSAIDGVVSFGKIKRGNREIIVESKLGEIKKYLVKLSNQILVQENDFVKAGMPLSDGSVTPNDILNIKGPSAVQQYLVNEVQEVYRLQGVKINDKHFEVVVRQMMRKVRIMDSGDTTFLENQLVHKADFIVENDDIFGMKVVEDSGDSVNIKPGQIISPRDLRDENSLLRREDKKLVEARDAQPATATPILQGITRASLQTKSFISAASFQETTKVLNEAAVNGKVDTLEGLKENVIVGHRIPAGTGMRSYENIIVGSKEEFDEMMQAKQEVNYN</sequence>
<feature type="domain" description="RNA polymerase N-terminal" evidence="10">
    <location>
        <begin position="252"/>
        <end position="531"/>
    </location>
</feature>
<dbReference type="Pfam" id="PF05000">
    <property type="entry name" value="RNA_pol_Rpb1_4"/>
    <property type="match status" value="1"/>
</dbReference>
<evidence type="ECO:0000256" key="5">
    <source>
        <dbReference type="ARBA" id="ARBA00023163"/>
    </source>
</evidence>
<evidence type="ECO:0000256" key="2">
    <source>
        <dbReference type="ARBA" id="ARBA00022679"/>
    </source>
</evidence>
<protein>
    <recommendedName>
        <fullName evidence="7">DNA-directed RNA polymerase subunit beta'</fullName>
        <shortName evidence="7">RNAP subunit beta'</shortName>
        <ecNumber evidence="7">2.7.7.6</ecNumber>
    </recommendedName>
    <alternativeName>
        <fullName evidence="7">RNA polymerase subunit beta'</fullName>
    </alternativeName>
    <alternativeName>
        <fullName evidence="7">Transcriptase subunit beta'</fullName>
    </alternativeName>
</protein>
<dbReference type="InterPro" id="IPR012754">
    <property type="entry name" value="DNA-dir_RpoC_beta_prime_bact"/>
</dbReference>
<keyword evidence="7" id="KW-0862">Zinc</keyword>
<dbReference type="Gene3D" id="1.10.1790.20">
    <property type="match status" value="1"/>
</dbReference>
<feature type="compositionally biased region" description="Polar residues" evidence="9">
    <location>
        <begin position="329"/>
        <end position="346"/>
    </location>
</feature>
<feature type="binding site" evidence="7">
    <location>
        <position position="909"/>
    </location>
    <ligand>
        <name>Zn(2+)</name>
        <dbReference type="ChEBI" id="CHEBI:29105"/>
        <label>2</label>
    </ligand>
</feature>
<dbReference type="InterPro" id="IPR045867">
    <property type="entry name" value="DNA-dir_RpoC_beta_prime"/>
</dbReference>
<keyword evidence="5 7" id="KW-0804">Transcription</keyword>
<comment type="catalytic activity">
    <reaction evidence="6 7 8">
        <text>RNA(n) + a ribonucleoside 5'-triphosphate = RNA(n+1) + diphosphate</text>
        <dbReference type="Rhea" id="RHEA:21248"/>
        <dbReference type="Rhea" id="RHEA-COMP:14527"/>
        <dbReference type="Rhea" id="RHEA-COMP:17342"/>
        <dbReference type="ChEBI" id="CHEBI:33019"/>
        <dbReference type="ChEBI" id="CHEBI:61557"/>
        <dbReference type="ChEBI" id="CHEBI:140395"/>
        <dbReference type="EC" id="2.7.7.6"/>
    </reaction>
</comment>
<feature type="binding site" evidence="7">
    <location>
        <position position="68"/>
    </location>
    <ligand>
        <name>Zn(2+)</name>
        <dbReference type="ChEBI" id="CHEBI:29105"/>
        <label>1</label>
    </ligand>
</feature>
<dbReference type="EMBL" id="JBHSLA010000003">
    <property type="protein sequence ID" value="MFC5195342.1"/>
    <property type="molecule type" value="Genomic_DNA"/>
</dbReference>
<comment type="cofactor">
    <cofactor evidence="7">
        <name>Mg(2+)</name>
        <dbReference type="ChEBI" id="CHEBI:18420"/>
    </cofactor>
    <text evidence="7">Binds 1 Mg(2+) ion per subunit.</text>
</comment>
<dbReference type="InterPro" id="IPR042102">
    <property type="entry name" value="RNA_pol_Rpb1_3_sf"/>
</dbReference>
<feature type="region of interest" description="Disordered" evidence="9">
    <location>
        <begin position="328"/>
        <end position="347"/>
    </location>
</feature>
<dbReference type="Pfam" id="PF04983">
    <property type="entry name" value="RNA_pol_Rpb1_3"/>
    <property type="match status" value="1"/>
</dbReference>
<comment type="function">
    <text evidence="7 8">DNA-dependent RNA polymerase catalyzes the transcription of DNA into RNA using the four ribonucleoside triphosphates as substrates.</text>
</comment>